<accession>A0ABR5BGJ5</accession>
<evidence type="ECO:0000313" key="3">
    <source>
        <dbReference type="Proteomes" id="UP000053800"/>
    </source>
</evidence>
<evidence type="ECO:0000313" key="2">
    <source>
        <dbReference type="EMBL" id="KIR68267.1"/>
    </source>
</evidence>
<feature type="compositionally biased region" description="Acidic residues" evidence="1">
    <location>
        <begin position="45"/>
        <end position="63"/>
    </location>
</feature>
<protein>
    <submittedName>
        <fullName evidence="2">Uncharacterized protein</fullName>
    </submittedName>
</protein>
<dbReference type="Pfam" id="PF12586">
    <property type="entry name" value="DUF3760"/>
    <property type="match status" value="1"/>
</dbReference>
<dbReference type="Proteomes" id="UP000053800">
    <property type="component" value="Unassembled WGS sequence"/>
</dbReference>
<organism evidence="2 3">
    <name type="scientific">Cryptococcus bacillisporus CA1873</name>
    <dbReference type="NCBI Taxonomy" id="1296111"/>
    <lineage>
        <taxon>Eukaryota</taxon>
        <taxon>Fungi</taxon>
        <taxon>Dikarya</taxon>
        <taxon>Basidiomycota</taxon>
        <taxon>Agaricomycotina</taxon>
        <taxon>Tremellomycetes</taxon>
        <taxon>Tremellales</taxon>
        <taxon>Cryptococcaceae</taxon>
        <taxon>Cryptococcus</taxon>
        <taxon>Cryptococcus gattii species complex</taxon>
    </lineage>
</organism>
<sequence>MSSWLTDRQKGEEGVIYAEVEHNNGKQATLTEEDYLGFDGSAESATEDLVDPSDGSDSEEEDVAESKFTIPSVYEDTISLQQRGTFRKGCQSLARLPRSIVVAGHTFGSASTSHSMITRSRSHVIDHFQALDDVTTLVSRASLQSRILEEFSRVSPLTYMRLSKAHFKRFLR</sequence>
<dbReference type="InterPro" id="IPR022235">
    <property type="entry name" value="DUF3760"/>
</dbReference>
<evidence type="ECO:0000256" key="1">
    <source>
        <dbReference type="SAM" id="MobiDB-lite"/>
    </source>
</evidence>
<keyword evidence="3" id="KW-1185">Reference proteome</keyword>
<dbReference type="EMBL" id="KN848891">
    <property type="protein sequence ID" value="KIR68267.1"/>
    <property type="molecule type" value="Genomic_DNA"/>
</dbReference>
<gene>
    <name evidence="2" type="ORF">I314_01765</name>
</gene>
<reference evidence="2 3" key="1">
    <citation type="submission" date="2015-01" db="EMBL/GenBank/DDBJ databases">
        <title>The Genome Sequence of Cryptococcus gattii CA1873.</title>
        <authorList>
            <consortium name="The Broad Institute Genomics Platform"/>
            <person name="Cuomo C."/>
            <person name="Litvintseva A."/>
            <person name="Chen Y."/>
            <person name="Heitman J."/>
            <person name="Sun S."/>
            <person name="Springer D."/>
            <person name="Dromer F."/>
            <person name="Young S."/>
            <person name="Zeng Q."/>
            <person name="Gargeya S."/>
            <person name="Abouelleil A."/>
            <person name="Alvarado L."/>
            <person name="Chapman S.B."/>
            <person name="Gainer-Dewar J."/>
            <person name="Goldberg J."/>
            <person name="Griggs A."/>
            <person name="Gujja S."/>
            <person name="Hansen M."/>
            <person name="Howarth C."/>
            <person name="Imamovic A."/>
            <person name="Larimer J."/>
            <person name="Murphy C."/>
            <person name="Naylor J."/>
            <person name="Pearson M."/>
            <person name="Priest M."/>
            <person name="Roberts A."/>
            <person name="Saif S."/>
            <person name="Shea T."/>
            <person name="Sykes S."/>
            <person name="Wortman J."/>
            <person name="Nusbaum C."/>
            <person name="Birren B."/>
        </authorList>
    </citation>
    <scope>NUCLEOTIDE SEQUENCE [LARGE SCALE GENOMIC DNA]</scope>
    <source>
        <strain evidence="2 3">CA1873</strain>
    </source>
</reference>
<proteinExistence type="predicted"/>
<name>A0ABR5BGJ5_CRYGA</name>
<feature type="region of interest" description="Disordered" evidence="1">
    <location>
        <begin position="21"/>
        <end position="65"/>
    </location>
</feature>